<organism evidence="2 3">
    <name type="scientific">Aequoribacter fuscus</name>
    <dbReference type="NCBI Taxonomy" id="2518989"/>
    <lineage>
        <taxon>Bacteria</taxon>
        <taxon>Pseudomonadati</taxon>
        <taxon>Pseudomonadota</taxon>
        <taxon>Gammaproteobacteria</taxon>
        <taxon>Cellvibrionales</taxon>
        <taxon>Halieaceae</taxon>
        <taxon>Aequoribacter</taxon>
    </lineage>
</organism>
<dbReference type="GO" id="GO:0016747">
    <property type="term" value="F:acyltransferase activity, transferring groups other than amino-acyl groups"/>
    <property type="evidence" value="ECO:0007669"/>
    <property type="project" value="InterPro"/>
</dbReference>
<dbReference type="InterPro" id="IPR000182">
    <property type="entry name" value="GNAT_dom"/>
</dbReference>
<reference evidence="2 3" key="1">
    <citation type="journal article" date="2011" name="J. Bacteriol.">
        <title>Genome sequence of strain IMCC3088, a proteorhodopsin-containing marine bacterium belonging to the OM60/NOR5 clade.</title>
        <authorList>
            <person name="Jang Y."/>
            <person name="Oh H.M."/>
            <person name="Kang I."/>
            <person name="Lee K."/>
            <person name="Yang S.J."/>
            <person name="Cho J.C."/>
        </authorList>
    </citation>
    <scope>NUCLEOTIDE SEQUENCE [LARGE SCALE GENOMIC DNA]</scope>
    <source>
        <strain evidence="2 3">IMCC3088</strain>
    </source>
</reference>
<dbReference type="STRING" id="2518989.IMCC3088_1437"/>
<evidence type="ECO:0000313" key="2">
    <source>
        <dbReference type="EMBL" id="EGG29709.1"/>
    </source>
</evidence>
<gene>
    <name evidence="2" type="ORF">IMCC3088_1437</name>
</gene>
<dbReference type="RefSeq" id="WP_009575734.1">
    <property type="nucleotide sequence ID" value="NZ_AEIG01000035.1"/>
</dbReference>
<comment type="caution">
    <text evidence="2">The sequence shown here is derived from an EMBL/GenBank/DDBJ whole genome shotgun (WGS) entry which is preliminary data.</text>
</comment>
<dbReference type="Gene3D" id="3.40.630.30">
    <property type="match status" value="1"/>
</dbReference>
<dbReference type="eggNOG" id="ENOG502ZJ9Z">
    <property type="taxonomic scope" value="Bacteria"/>
</dbReference>
<dbReference type="Pfam" id="PF13673">
    <property type="entry name" value="Acetyltransf_10"/>
    <property type="match status" value="1"/>
</dbReference>
<sequence>MVHAALAIKNTDQLPSFIVDVTRIEGVVTYKTLDSTAGFVRYQNDGGIEYIFVRGLYRRQGIAKRLLQEVEQLTSCKPYPLPPISPLGAKLFGT</sequence>
<dbReference type="AlphaFoldDB" id="F3L1U7"/>
<proteinExistence type="predicted"/>
<dbReference type="SUPFAM" id="SSF55729">
    <property type="entry name" value="Acyl-CoA N-acyltransferases (Nat)"/>
    <property type="match status" value="1"/>
</dbReference>
<dbReference type="InterPro" id="IPR016181">
    <property type="entry name" value="Acyl_CoA_acyltransferase"/>
</dbReference>
<dbReference type="Proteomes" id="UP000005615">
    <property type="component" value="Unassembled WGS sequence"/>
</dbReference>
<feature type="domain" description="N-acetyltransferase" evidence="1">
    <location>
        <begin position="28"/>
        <end position="74"/>
    </location>
</feature>
<protein>
    <submittedName>
        <fullName evidence="2">GCN5-related N-acetyltransferase</fullName>
    </submittedName>
</protein>
<accession>F3L1U7</accession>
<dbReference type="EMBL" id="AEIG01000035">
    <property type="protein sequence ID" value="EGG29709.1"/>
    <property type="molecule type" value="Genomic_DNA"/>
</dbReference>
<evidence type="ECO:0000313" key="3">
    <source>
        <dbReference type="Proteomes" id="UP000005615"/>
    </source>
</evidence>
<keyword evidence="3" id="KW-1185">Reference proteome</keyword>
<dbReference type="CDD" id="cd04301">
    <property type="entry name" value="NAT_SF"/>
    <property type="match status" value="1"/>
</dbReference>
<evidence type="ECO:0000259" key="1">
    <source>
        <dbReference type="Pfam" id="PF13673"/>
    </source>
</evidence>
<dbReference type="OrthoDB" id="6703393at2"/>
<keyword evidence="2" id="KW-0808">Transferase</keyword>
<name>F3L1U7_9GAMM</name>